<keyword evidence="4" id="KW-0482">Metalloprotease</keyword>
<dbReference type="GO" id="GO:0080120">
    <property type="term" value="P:CAAX-box protein maturation"/>
    <property type="evidence" value="ECO:0007669"/>
    <property type="project" value="UniProtKB-ARBA"/>
</dbReference>
<keyword evidence="2" id="KW-0472">Membrane</keyword>
<dbReference type="KEGG" id="prv:G7070_14170"/>
<dbReference type="InterPro" id="IPR003675">
    <property type="entry name" value="Rce1/LyrA-like_dom"/>
</dbReference>
<proteinExistence type="predicted"/>
<feature type="transmembrane region" description="Helical" evidence="2">
    <location>
        <begin position="178"/>
        <end position="201"/>
    </location>
</feature>
<keyword evidence="2" id="KW-1133">Transmembrane helix</keyword>
<dbReference type="PANTHER" id="PTHR39430">
    <property type="entry name" value="MEMBRANE-ASSOCIATED PROTEASE-RELATED"/>
    <property type="match status" value="1"/>
</dbReference>
<dbReference type="AlphaFoldDB" id="A0A6G7Y8H6"/>
<organism evidence="4 5">
    <name type="scientific">Propioniciclava coleopterorum</name>
    <dbReference type="NCBI Taxonomy" id="2714937"/>
    <lineage>
        <taxon>Bacteria</taxon>
        <taxon>Bacillati</taxon>
        <taxon>Actinomycetota</taxon>
        <taxon>Actinomycetes</taxon>
        <taxon>Propionibacteriales</taxon>
        <taxon>Propionibacteriaceae</taxon>
        <taxon>Propioniciclava</taxon>
    </lineage>
</organism>
<feature type="transmembrane region" description="Helical" evidence="2">
    <location>
        <begin position="148"/>
        <end position="172"/>
    </location>
</feature>
<feature type="compositionally biased region" description="Pro residues" evidence="1">
    <location>
        <begin position="24"/>
        <end position="43"/>
    </location>
</feature>
<feature type="region of interest" description="Disordered" evidence="1">
    <location>
        <begin position="1"/>
        <end position="43"/>
    </location>
</feature>
<gene>
    <name evidence="4" type="ORF">G7070_14170</name>
</gene>
<keyword evidence="5" id="KW-1185">Reference proteome</keyword>
<evidence type="ECO:0000313" key="4">
    <source>
        <dbReference type="EMBL" id="QIK73194.1"/>
    </source>
</evidence>
<dbReference type="PANTHER" id="PTHR39430:SF1">
    <property type="entry name" value="PROTEASE"/>
    <property type="match status" value="1"/>
</dbReference>
<feature type="transmembrane region" description="Helical" evidence="2">
    <location>
        <begin position="55"/>
        <end position="79"/>
    </location>
</feature>
<dbReference type="GO" id="GO:0004175">
    <property type="term" value="F:endopeptidase activity"/>
    <property type="evidence" value="ECO:0007669"/>
    <property type="project" value="UniProtKB-ARBA"/>
</dbReference>
<evidence type="ECO:0000256" key="1">
    <source>
        <dbReference type="SAM" id="MobiDB-lite"/>
    </source>
</evidence>
<evidence type="ECO:0000259" key="3">
    <source>
        <dbReference type="Pfam" id="PF02517"/>
    </source>
</evidence>
<protein>
    <submittedName>
        <fullName evidence="4">CPBP family intramembrane metalloprotease</fullName>
    </submittedName>
</protein>
<dbReference type="Proteomes" id="UP000501058">
    <property type="component" value="Chromosome"/>
</dbReference>
<keyword evidence="4" id="KW-0378">Hydrolase</keyword>
<feature type="transmembrane region" description="Helical" evidence="2">
    <location>
        <begin position="108"/>
        <end position="127"/>
    </location>
</feature>
<reference evidence="4 5" key="1">
    <citation type="submission" date="2020-03" db="EMBL/GenBank/DDBJ databases">
        <title>Propioniciclava sp. nov., isolated from Hydrophilus acuminatus.</title>
        <authorList>
            <person name="Hyun D.-W."/>
            <person name="Bae J.-W."/>
        </authorList>
    </citation>
    <scope>NUCLEOTIDE SEQUENCE [LARGE SCALE GENOMIC DNA]</scope>
    <source>
        <strain evidence="4 5">HDW11</strain>
    </source>
</reference>
<evidence type="ECO:0000313" key="5">
    <source>
        <dbReference type="Proteomes" id="UP000501058"/>
    </source>
</evidence>
<name>A0A6G7Y8H6_9ACTN</name>
<dbReference type="RefSeq" id="WP_166234265.1">
    <property type="nucleotide sequence ID" value="NZ_CP049865.1"/>
</dbReference>
<dbReference type="GO" id="GO:0006508">
    <property type="term" value="P:proteolysis"/>
    <property type="evidence" value="ECO:0007669"/>
    <property type="project" value="UniProtKB-KW"/>
</dbReference>
<sequence>MTFTPSGPSSRPEPTPRQHTPAAQPAPIPQHLPVAPPGPPTLPVGPGGRLPLLQALLGAVLFFVAQLFAGLAGGAVIALTMLDRLRGDGGTIDPSQGMQLLLGDPAAATVYFGTYAVVSMIGFALLLRAFARADFHDTFRRRGIVGELSAGTMLGAGLIGVGGLILLALGVYRGTDPALHGGILIGTMLGVGAAFGEEVFFRGFLLRLLDARFGSTVAVAALTVVFGLVHVSNGGAGVYGAVAIMISAGLLLNVAYILTGRLWLPIGIHFAWNAMQSAVFGTDVSGSGSGRGLFEGHLAGPDWLSGGTVGMEGSVVVIALGLAAGVALTVLAVRRGRWRSWSTARAEVARAKQERAAAKAALESAVRPG</sequence>
<keyword evidence="4" id="KW-0645">Protease</keyword>
<dbReference type="EMBL" id="CP049865">
    <property type="protein sequence ID" value="QIK73194.1"/>
    <property type="molecule type" value="Genomic_DNA"/>
</dbReference>
<accession>A0A6G7Y8H6</accession>
<feature type="domain" description="CAAX prenyl protease 2/Lysostaphin resistance protein A-like" evidence="3">
    <location>
        <begin position="183"/>
        <end position="275"/>
    </location>
</feature>
<dbReference type="GO" id="GO:0008237">
    <property type="term" value="F:metallopeptidase activity"/>
    <property type="evidence" value="ECO:0007669"/>
    <property type="project" value="UniProtKB-KW"/>
</dbReference>
<dbReference type="Pfam" id="PF02517">
    <property type="entry name" value="Rce1-like"/>
    <property type="match status" value="1"/>
</dbReference>
<feature type="transmembrane region" description="Helical" evidence="2">
    <location>
        <begin position="213"/>
        <end position="232"/>
    </location>
</feature>
<feature type="transmembrane region" description="Helical" evidence="2">
    <location>
        <begin position="314"/>
        <end position="333"/>
    </location>
</feature>
<feature type="transmembrane region" description="Helical" evidence="2">
    <location>
        <begin position="238"/>
        <end position="258"/>
    </location>
</feature>
<evidence type="ECO:0000256" key="2">
    <source>
        <dbReference type="SAM" id="Phobius"/>
    </source>
</evidence>
<keyword evidence="2" id="KW-0812">Transmembrane</keyword>